<gene>
    <name evidence="1" type="ORF">UV73_C0002G0067</name>
</gene>
<evidence type="ECO:0000313" key="1">
    <source>
        <dbReference type="EMBL" id="KKS98353.1"/>
    </source>
</evidence>
<dbReference type="EMBL" id="LCFP01000002">
    <property type="protein sequence ID" value="KKS98353.1"/>
    <property type="molecule type" value="Genomic_DNA"/>
</dbReference>
<proteinExistence type="predicted"/>
<name>A0A0G1GHT1_9BACT</name>
<reference evidence="1 2" key="1">
    <citation type="journal article" date="2015" name="Nature">
        <title>rRNA introns, odd ribosomes, and small enigmatic genomes across a large radiation of phyla.</title>
        <authorList>
            <person name="Brown C.T."/>
            <person name="Hug L.A."/>
            <person name="Thomas B.C."/>
            <person name="Sharon I."/>
            <person name="Castelle C.J."/>
            <person name="Singh A."/>
            <person name="Wilkins M.J."/>
            <person name="Williams K.H."/>
            <person name="Banfield J.F."/>
        </authorList>
    </citation>
    <scope>NUCLEOTIDE SEQUENCE [LARGE SCALE GENOMIC DNA]</scope>
</reference>
<dbReference type="AlphaFoldDB" id="A0A0G1GHT1"/>
<evidence type="ECO:0000313" key="2">
    <source>
        <dbReference type="Proteomes" id="UP000034894"/>
    </source>
</evidence>
<protein>
    <submittedName>
        <fullName evidence="1">Uncharacterized protein</fullName>
    </submittedName>
</protein>
<accession>A0A0G1GHT1</accession>
<dbReference type="STRING" id="1618443.UV73_C0002G0067"/>
<organism evidence="1 2">
    <name type="scientific">Candidatus Gottesmanbacteria bacterium GW2011_GWA2_43_14</name>
    <dbReference type="NCBI Taxonomy" id="1618443"/>
    <lineage>
        <taxon>Bacteria</taxon>
        <taxon>Candidatus Gottesmaniibacteriota</taxon>
    </lineage>
</organism>
<comment type="caution">
    <text evidence="1">The sequence shown here is derived from an EMBL/GenBank/DDBJ whole genome shotgun (WGS) entry which is preliminary data.</text>
</comment>
<dbReference type="Proteomes" id="UP000034894">
    <property type="component" value="Unassembled WGS sequence"/>
</dbReference>
<sequence length="60" mass="6901">MNYMNTLKIRSTLKVLTDIQPSRHFGDPASTLNRLKEFFKLFLSDGLNSEFAYAFGLKDV</sequence>